<dbReference type="Proteomes" id="UP000037558">
    <property type="component" value="Unassembled WGS sequence"/>
</dbReference>
<evidence type="ECO:0000313" key="1">
    <source>
        <dbReference type="EMBL" id="KOO40331.1"/>
    </source>
</evidence>
<accession>A0A0M0KN86</accession>
<protein>
    <submittedName>
        <fullName evidence="1">Uncharacterized protein</fullName>
    </submittedName>
</protein>
<evidence type="ECO:0000313" key="2">
    <source>
        <dbReference type="Proteomes" id="UP000037558"/>
    </source>
</evidence>
<proteinExistence type="predicted"/>
<dbReference type="PATRIC" id="fig|284581.3.peg.1833"/>
<name>A0A0M0KN86_9BACI</name>
<sequence length="124" mass="14927">MKNHKVMNDQILQTNKRFSHLKGSQKERIATEFYRLYHEKMIERRTTRKLPPKQRETVIEALSEAIQGRDIWISYIEVGKYAYSKITKAVNAFPKRYPEMSKNFEEEHIERKRESIIITNKKGR</sequence>
<organism evidence="1 2">
    <name type="scientific">Priestia koreensis</name>
    <dbReference type="NCBI Taxonomy" id="284581"/>
    <lineage>
        <taxon>Bacteria</taxon>
        <taxon>Bacillati</taxon>
        <taxon>Bacillota</taxon>
        <taxon>Bacilli</taxon>
        <taxon>Bacillales</taxon>
        <taxon>Bacillaceae</taxon>
        <taxon>Priestia</taxon>
    </lineage>
</organism>
<dbReference type="EMBL" id="LILC01000036">
    <property type="protein sequence ID" value="KOO40331.1"/>
    <property type="molecule type" value="Genomic_DNA"/>
</dbReference>
<dbReference type="RefSeq" id="WP_053403498.1">
    <property type="nucleotide sequence ID" value="NZ_LILC01000036.1"/>
</dbReference>
<keyword evidence="2" id="KW-1185">Reference proteome</keyword>
<gene>
    <name evidence="1" type="ORF">AMD01_21515</name>
</gene>
<dbReference type="AlphaFoldDB" id="A0A0M0KN86"/>
<comment type="caution">
    <text evidence="1">The sequence shown here is derived from an EMBL/GenBank/DDBJ whole genome shotgun (WGS) entry which is preliminary data.</text>
</comment>
<reference evidence="2" key="1">
    <citation type="submission" date="2015-08" db="EMBL/GenBank/DDBJ databases">
        <title>Fjat-14210 dsm16467.</title>
        <authorList>
            <person name="Liu B."/>
            <person name="Wang J."/>
            <person name="Zhu Y."/>
            <person name="Liu G."/>
            <person name="Chen Q."/>
            <person name="Chen Z."/>
            <person name="Lan J."/>
            <person name="Che J."/>
            <person name="Ge C."/>
            <person name="Shi H."/>
            <person name="Pan Z."/>
            <person name="Liu X."/>
        </authorList>
    </citation>
    <scope>NUCLEOTIDE SEQUENCE [LARGE SCALE GENOMIC DNA]</scope>
    <source>
        <strain evidence="2">DSM 16467</strain>
    </source>
</reference>
<dbReference type="OrthoDB" id="9788922at2"/>